<dbReference type="InterPro" id="IPR011989">
    <property type="entry name" value="ARM-like"/>
</dbReference>
<protein>
    <submittedName>
        <fullName evidence="5">Tetratricopeptide repeat protein</fullName>
    </submittedName>
</protein>
<dbReference type="InterPro" id="IPR011990">
    <property type="entry name" value="TPR-like_helical_dom_sf"/>
</dbReference>
<evidence type="ECO:0000313" key="5">
    <source>
        <dbReference type="EMBL" id="MCH4552805.1"/>
    </source>
</evidence>
<dbReference type="SUPFAM" id="SSF48452">
    <property type="entry name" value="TPR-like"/>
    <property type="match status" value="1"/>
</dbReference>
<keyword evidence="6" id="KW-1185">Reference proteome</keyword>
<feature type="repeat" description="TPR" evidence="2">
    <location>
        <begin position="595"/>
        <end position="628"/>
    </location>
</feature>
<sequence>MSSLICGFFSIVLLVSCKEEKKYEAITHDDIFTSTALIPDNHFLGDETCKTCHNTEFEEWQGSHHDKAMQIADSLSVLADFKGETFTSQEVTSRFYRKDSDYYVHTEGPDGTYQDYKIVYTYGLTPLQQYIVQFPNGAYQCLSTAWDSVENKWFNLFPDFRVVHEEWLHWTNKGLNWNTMCSDCHSTNVRKNYDLKADSYDTKYALINVNCEACHGPGKQHVDDVKRLGDAYAPTGTMKMTSRIAPKQLVDECARCHARREQFTENYNYEGTFLDHYFPHLIVEPQYYPDGQILDEDYVYTSFLQSKMYKNDVACNSCHNTHSLKLKMEGNALCTQCHTPTKYNTPEHHKHDMGTESAECINCHMPGRYYMGNDFRRDHSFRVPRPDLSLKYNTPNACVGCHEGKDNTWAWESFQKLYGTVDSLHFSDKLAPGVLGVAHADAGLIDLIHDTSENELVRASALRALSNYDVQQHLDEYIMRLNDASPMVRATSVDVLSNINTNDYINYLLPLLEDPKRTVRVKTFYALAGVSELQIPEKYKASYKKVKKEFDTYLEVNTDFAGGLARKGNYYIKLGNLQQAIFYYEKALEVDNLENNIRLTLANLYYNTGDYKKAEDTFKLIIQQEPDYGSTYYSLALLLAELNREEEAISYLEQTITKMPDNIRAYYNLSLIYDKLNQPNKAESTLAKGLKADPNNESLLYALAYHYLNHNNTNKAKNIAKRLVELYPNNQQYLAFYQQLLAI</sequence>
<reference evidence="5" key="1">
    <citation type="submission" date="2022-02" db="EMBL/GenBank/DDBJ databases">
        <title>Aestuariibaculum sp., a marine bacterium isolated from sediment in Guangxi.</title>
        <authorList>
            <person name="Ying J."/>
        </authorList>
    </citation>
    <scope>NUCLEOTIDE SEQUENCE</scope>
    <source>
        <strain evidence="5">L182</strain>
    </source>
</reference>
<dbReference type="PROSITE" id="PS50005">
    <property type="entry name" value="TPR"/>
    <property type="match status" value="5"/>
</dbReference>
<dbReference type="InterPro" id="IPR019734">
    <property type="entry name" value="TPR_rpt"/>
</dbReference>
<dbReference type="InterPro" id="IPR051829">
    <property type="entry name" value="Multiheme_Cytochr_ET"/>
</dbReference>
<dbReference type="SMART" id="SM00028">
    <property type="entry name" value="TPR"/>
    <property type="match status" value="5"/>
</dbReference>
<feature type="domain" description="Cytochrome c-552/4" evidence="4">
    <location>
        <begin position="175"/>
        <end position="216"/>
    </location>
</feature>
<dbReference type="InterPro" id="IPR023155">
    <property type="entry name" value="Cyt_c-552/4"/>
</dbReference>
<evidence type="ECO:0000256" key="2">
    <source>
        <dbReference type="PROSITE-ProRule" id="PRU00339"/>
    </source>
</evidence>
<dbReference type="SUPFAM" id="SSF48695">
    <property type="entry name" value="Multiheme cytochromes"/>
    <property type="match status" value="1"/>
</dbReference>
<dbReference type="Proteomes" id="UP001156141">
    <property type="component" value="Unassembled WGS sequence"/>
</dbReference>
<dbReference type="InterPro" id="IPR010177">
    <property type="entry name" value="Paired_CXXCH_1"/>
</dbReference>
<feature type="repeat" description="TPR" evidence="2">
    <location>
        <begin position="697"/>
        <end position="730"/>
    </location>
</feature>
<dbReference type="Gene3D" id="1.25.10.10">
    <property type="entry name" value="Leucine-rich Repeat Variant"/>
    <property type="match status" value="1"/>
</dbReference>
<organism evidence="5 6">
    <name type="scientific">Aestuariibaculum lutulentum</name>
    <dbReference type="NCBI Taxonomy" id="2920935"/>
    <lineage>
        <taxon>Bacteria</taxon>
        <taxon>Pseudomonadati</taxon>
        <taxon>Bacteroidota</taxon>
        <taxon>Flavobacteriia</taxon>
        <taxon>Flavobacteriales</taxon>
        <taxon>Flavobacteriaceae</taxon>
    </lineage>
</organism>
<keyword evidence="2" id="KW-0802">TPR repeat</keyword>
<dbReference type="InterPro" id="IPR036280">
    <property type="entry name" value="Multihaem_cyt_sf"/>
</dbReference>
<dbReference type="Gene3D" id="1.10.1130.10">
    <property type="entry name" value="Flavocytochrome C3, Chain A"/>
    <property type="match status" value="2"/>
</dbReference>
<gene>
    <name evidence="5" type="ORF">MKW35_09250</name>
</gene>
<feature type="repeat" description="TPR" evidence="2">
    <location>
        <begin position="561"/>
        <end position="594"/>
    </location>
</feature>
<feature type="repeat" description="TPR" evidence="2">
    <location>
        <begin position="663"/>
        <end position="696"/>
    </location>
</feature>
<comment type="caution">
    <text evidence="5">The sequence shown here is derived from an EMBL/GenBank/DDBJ whole genome shotgun (WGS) entry which is preliminary data.</text>
</comment>
<dbReference type="RefSeq" id="WP_240573192.1">
    <property type="nucleotide sequence ID" value="NZ_CP136709.1"/>
</dbReference>
<dbReference type="Pfam" id="PF14559">
    <property type="entry name" value="TPR_19"/>
    <property type="match status" value="2"/>
</dbReference>
<dbReference type="PANTHER" id="PTHR35038:SF8">
    <property type="entry name" value="C-TYPE POLYHEME CYTOCHROME OMCC"/>
    <property type="match status" value="1"/>
</dbReference>
<feature type="domain" description="Cytochrome c-552/4" evidence="4">
    <location>
        <begin position="48"/>
        <end position="73"/>
    </location>
</feature>
<dbReference type="Pfam" id="PF13435">
    <property type="entry name" value="Cytochrome_C554"/>
    <property type="match status" value="2"/>
</dbReference>
<proteinExistence type="predicted"/>
<dbReference type="Pfam" id="PF13646">
    <property type="entry name" value="HEAT_2"/>
    <property type="match status" value="1"/>
</dbReference>
<evidence type="ECO:0000259" key="4">
    <source>
        <dbReference type="Pfam" id="PF13435"/>
    </source>
</evidence>
<dbReference type="Gene3D" id="3.90.10.10">
    <property type="entry name" value="Cytochrome C3"/>
    <property type="match status" value="1"/>
</dbReference>
<evidence type="ECO:0000256" key="1">
    <source>
        <dbReference type="ARBA" id="ARBA00022729"/>
    </source>
</evidence>
<accession>A0ABS9RIN3</accession>
<dbReference type="EMBL" id="JAKVQD010000003">
    <property type="protein sequence ID" value="MCH4552805.1"/>
    <property type="molecule type" value="Genomic_DNA"/>
</dbReference>
<feature type="repeat" description="TPR" evidence="2">
    <location>
        <begin position="629"/>
        <end position="662"/>
    </location>
</feature>
<evidence type="ECO:0000313" key="6">
    <source>
        <dbReference type="Proteomes" id="UP001156141"/>
    </source>
</evidence>
<evidence type="ECO:0000259" key="3">
    <source>
        <dbReference type="Pfam" id="PF09699"/>
    </source>
</evidence>
<dbReference type="Pfam" id="PF09699">
    <property type="entry name" value="Paired_CXXCH_1"/>
    <property type="match status" value="1"/>
</dbReference>
<feature type="domain" description="Doubled CXXCH motif" evidence="3">
    <location>
        <begin position="314"/>
        <end position="341"/>
    </location>
</feature>
<dbReference type="PANTHER" id="PTHR35038">
    <property type="entry name" value="DISSIMILATORY SULFITE REDUCTASE SIRA"/>
    <property type="match status" value="1"/>
</dbReference>
<name>A0ABS9RIN3_9FLAO</name>
<keyword evidence="1" id="KW-0732">Signal</keyword>
<dbReference type="Gene3D" id="1.25.40.10">
    <property type="entry name" value="Tetratricopeptide repeat domain"/>
    <property type="match status" value="2"/>
</dbReference>
<dbReference type="Pfam" id="PF13174">
    <property type="entry name" value="TPR_6"/>
    <property type="match status" value="1"/>
</dbReference>